<feature type="domain" description="Papillomavirus E2 C-terminal" evidence="16">
    <location>
        <begin position="291"/>
        <end position="364"/>
    </location>
</feature>
<gene>
    <name evidence="14" type="primary">E2</name>
</gene>
<evidence type="ECO:0000256" key="7">
    <source>
        <dbReference type="ARBA" id="ARBA00022562"/>
    </source>
</evidence>
<dbReference type="GO" id="GO:0006260">
    <property type="term" value="P:DNA replication"/>
    <property type="evidence" value="ECO:0007669"/>
    <property type="project" value="UniProtKB-KW"/>
</dbReference>
<keyword evidence="6 14" id="KW-0597">Phosphoprotein</keyword>
<comment type="subcellular location">
    <subcellularLocation>
        <location evidence="1 14">Host nucleus</location>
    </subcellularLocation>
</comment>
<organism evidence="17 19">
    <name type="scientific">Human papillomavirus 67</name>
    <dbReference type="NCBI Taxonomy" id="37120"/>
    <lineage>
        <taxon>Viruses</taxon>
        <taxon>Monodnaviria</taxon>
        <taxon>Shotokuvirae</taxon>
        <taxon>Cossaviricota</taxon>
        <taxon>Papovaviricetes</taxon>
        <taxon>Zurhausenvirales</taxon>
        <taxon>Papillomaviridae</taxon>
        <taxon>Firstpapillomavirinae</taxon>
        <taxon>Alphapapillomavirus</taxon>
        <taxon>Alphapapillomavirus 9</taxon>
    </lineage>
</organism>
<evidence type="ECO:0000256" key="12">
    <source>
        <dbReference type="ARBA" id="ARBA00023159"/>
    </source>
</evidence>
<protein>
    <recommendedName>
        <fullName evidence="14">Regulatory protein E2</fullName>
    </recommendedName>
</protein>
<evidence type="ECO:0000313" key="17">
    <source>
        <dbReference type="EMBL" id="ALT54965.1"/>
    </source>
</evidence>
<dbReference type="InterPro" id="IPR012677">
    <property type="entry name" value="Nucleotide-bd_a/b_plait_sf"/>
</dbReference>
<dbReference type="HAMAP" id="MF_04001">
    <property type="entry name" value="PPV_E2"/>
    <property type="match status" value="1"/>
</dbReference>
<dbReference type="Pfam" id="PF00508">
    <property type="entry name" value="PPV_E2_N"/>
    <property type="match status" value="1"/>
</dbReference>
<dbReference type="Proteomes" id="UP000149534">
    <property type="component" value="Genome"/>
</dbReference>
<evidence type="ECO:0000256" key="6">
    <source>
        <dbReference type="ARBA" id="ARBA00022553"/>
    </source>
</evidence>
<keyword evidence="7 14" id="KW-1048">Host nucleus</keyword>
<evidence type="ECO:0000313" key="19">
    <source>
        <dbReference type="Proteomes" id="UP000149534"/>
    </source>
</evidence>
<dbReference type="GO" id="GO:0003677">
    <property type="term" value="F:DNA binding"/>
    <property type="evidence" value="ECO:0007669"/>
    <property type="project" value="UniProtKB-UniRule"/>
</dbReference>
<feature type="region of interest" description="DNA-binding domain" evidence="14">
    <location>
        <begin position="289"/>
        <end position="370"/>
    </location>
</feature>
<comment type="function">
    <text evidence="14">Plays a role in the initiation of viral DNA replication. A dimer of E2 interacts with a dimer of E1 in order to improve specificity of E1 DNA binding activity. Once the complex recognizes and binds DNA at specific sites, the E2 dimer is removed from DNA. E2 also regulates viral transcription through binding to the E2RE response element (5'-ACCNNNNNNGGT-3') present in multiple copies in the regulatory regions of the viral genome. Activates or represses transcription depending on E2RE's position with regards to proximal promoter elements including the TATA-box. Repression occurs by sterically hindering the assembly of the transcription initiation complex.</text>
</comment>
<accession>A0A159DRL2</accession>
<evidence type="ECO:0000256" key="3">
    <source>
        <dbReference type="ARBA" id="ARBA00022491"/>
    </source>
</evidence>
<evidence type="ECO:0000313" key="20">
    <source>
        <dbReference type="Proteomes" id="UP000152328"/>
    </source>
</evidence>
<keyword evidence="11 14" id="KW-0238">DNA-binding</keyword>
<dbReference type="InterPro" id="IPR035975">
    <property type="entry name" value="E2/EBNA1_C_sf"/>
</dbReference>
<evidence type="ECO:0000259" key="16">
    <source>
        <dbReference type="Pfam" id="PF00511"/>
    </source>
</evidence>
<comment type="subunit">
    <text evidence="14">Binds DNA as homodimer. Interacts with protein E1; this interaction greatly increases E1 DNA-binding activity. Interacts with protein L1; this interaction enhances E2-dependent replication and transcription activation. Interacts with protein L2; this interaction inhibits E2 transcriptional activity but not DNA replication function E2. Interacts with protein E7; this interaction inhibits E7 oncogenic activity. Interacts with host TAF1; this interaction modulates E2-dependent transcriptional regulation. Interacts with host BRD4; this interaction mediates E2 transcriptional activation function. Additionally, the interaction with host BRD4 on mitotic chromosomes mediates tethering of the viral genome. Interacts with host TOPBP1; this interaction is required for optimal viral DNA replication.</text>
</comment>
<keyword evidence="13 14" id="KW-0804">Transcription</keyword>
<comment type="caution">
    <text evidence="14">Lacks conserved residue(s) required for the propagation of feature annotation.</text>
</comment>
<organismHost>
    <name type="scientific">Homo sapiens</name>
    <name type="common">Human</name>
    <dbReference type="NCBI Taxonomy" id="9606"/>
</organismHost>
<evidence type="ECO:0000256" key="5">
    <source>
        <dbReference type="ARBA" id="ARBA00022518"/>
    </source>
</evidence>
<dbReference type="InterPro" id="IPR001866">
    <property type="entry name" value="PPV_E2_N"/>
</dbReference>
<keyword evidence="8 14" id="KW-0235">DNA replication</keyword>
<evidence type="ECO:0000256" key="1">
    <source>
        <dbReference type="ARBA" id="ARBA00004147"/>
    </source>
</evidence>
<dbReference type="GO" id="GO:0039693">
    <property type="term" value="P:viral DNA genome replication"/>
    <property type="evidence" value="ECO:0007669"/>
    <property type="project" value="UniProtKB-UniRule"/>
</dbReference>
<comment type="similarity">
    <text evidence="14">Belongs to the papillomaviridae E2 protein family.</text>
</comment>
<dbReference type="GO" id="GO:0042025">
    <property type="term" value="C:host cell nucleus"/>
    <property type="evidence" value="ECO:0007669"/>
    <property type="project" value="UniProtKB-SubCell"/>
</dbReference>
<evidence type="ECO:0000256" key="4">
    <source>
        <dbReference type="ARBA" id="ARBA00022499"/>
    </source>
</evidence>
<dbReference type="InterPro" id="IPR042503">
    <property type="entry name" value="Regulatory_protein_E2_N_1"/>
</dbReference>
<keyword evidence="4 14" id="KW-1017">Isopeptide bond</keyword>
<dbReference type="InterPro" id="IPR042504">
    <property type="entry name" value="Regulatory_protein_E2_N_2"/>
</dbReference>
<comment type="similarity">
    <text evidence="2">Belongs to the papillomaviridae E8^E2C protein family.</text>
</comment>
<evidence type="ECO:0000256" key="10">
    <source>
        <dbReference type="ARBA" id="ARBA00023015"/>
    </source>
</evidence>
<keyword evidence="10 14" id="KW-0805">Transcription regulation</keyword>
<dbReference type="InterPro" id="IPR036050">
    <property type="entry name" value="Regulatory_protein_E2_N"/>
</dbReference>
<evidence type="ECO:0000256" key="9">
    <source>
        <dbReference type="ARBA" id="ARBA00022843"/>
    </source>
</evidence>
<dbReference type="Proteomes" id="UP000152328">
    <property type="component" value="Genome"/>
</dbReference>
<keyword evidence="5 14" id="KW-0244">Early protein</keyword>
<dbReference type="Gene3D" id="2.170.200.10">
    <property type="entry name" value="Papillomavirus E2 early protein domain"/>
    <property type="match status" value="1"/>
</dbReference>
<dbReference type="Gene3D" id="1.10.287.30">
    <property type="entry name" value="E2 (early) protein, N terminal domain, subdomain 1"/>
    <property type="match status" value="1"/>
</dbReference>
<sequence length="370" mass="42351">MEEISTRLNAVQEKILDVYEANKKDLCTQIEHWRLRRIECALYYKAKEMGLARIGHQVVPPMSVTKAKACQIIELQMALQTLNETQYSNDEWTLQSTSLELWLCEPKKCLKKKGETVTVQYDNNKENTMEYTSWNEIYIVKDSVWTVVVGEVDYMGLYYIYETEKTYYVQFETDAKKYSKQNIWEVHVGAQVIVCPTSMFSNEISTTEVAARIPHATETYTPATTACTKEENKQAPAKRRRPDVPDFCNNSQHPTKLLCRQRSVDCTSVGLVPGPQCTNKGRSVCAPNTAPIVHLKGDPNSLKCLRYRLKCNTDLYCHMSSTWHWTSGKHTKTKEGIVTVTYASETQRQQFLNSVRIPPTVQIVCGIMSL</sequence>
<evidence type="ECO:0000256" key="14">
    <source>
        <dbReference type="HAMAP-Rule" id="MF_04001"/>
    </source>
</evidence>
<proteinExistence type="inferred from homology"/>
<evidence type="ECO:0000259" key="15">
    <source>
        <dbReference type="Pfam" id="PF00508"/>
    </source>
</evidence>
<feature type="cross-link" description="Glycyl lysine isopeptide (Lys-Gly) (interchain with G-Cter in SUMO)" evidence="14">
    <location>
        <position position="296"/>
    </location>
</feature>
<dbReference type="SUPFAM" id="SSF54957">
    <property type="entry name" value="Viral DNA-binding domain"/>
    <property type="match status" value="1"/>
</dbReference>
<keyword evidence="12 14" id="KW-0010">Activator</keyword>
<dbReference type="GO" id="GO:0000166">
    <property type="term" value="F:nucleotide binding"/>
    <property type="evidence" value="ECO:0007669"/>
    <property type="project" value="UniProtKB-UniRule"/>
</dbReference>
<dbReference type="GO" id="GO:0006275">
    <property type="term" value="P:regulation of DNA replication"/>
    <property type="evidence" value="ECO:0007669"/>
    <property type="project" value="UniProtKB-UniRule"/>
</dbReference>
<dbReference type="Pfam" id="PF00511">
    <property type="entry name" value="PPV_E2_C"/>
    <property type="match status" value="1"/>
</dbReference>
<name>A0A159DRL2_HPV67</name>
<feature type="domain" description="Papillomavirus E2 N-terminal" evidence="15">
    <location>
        <begin position="1"/>
        <end position="197"/>
    </location>
</feature>
<dbReference type="Gene3D" id="3.30.70.330">
    <property type="match status" value="1"/>
</dbReference>
<evidence type="ECO:0000256" key="2">
    <source>
        <dbReference type="ARBA" id="ARBA00007794"/>
    </source>
</evidence>
<evidence type="ECO:0000313" key="18">
    <source>
        <dbReference type="EMBL" id="ALT54973.1"/>
    </source>
</evidence>
<dbReference type="GO" id="GO:0006351">
    <property type="term" value="P:DNA-templated transcription"/>
    <property type="evidence" value="ECO:0007669"/>
    <property type="project" value="UniProtKB-UniRule"/>
</dbReference>
<evidence type="ECO:0000256" key="13">
    <source>
        <dbReference type="ARBA" id="ARBA00023163"/>
    </source>
</evidence>
<comment type="PTM">
    <text evidence="14">Phosphorylated.</text>
</comment>
<evidence type="ECO:0000256" key="8">
    <source>
        <dbReference type="ARBA" id="ARBA00022705"/>
    </source>
</evidence>
<dbReference type="GO" id="GO:0003700">
    <property type="term" value="F:DNA-binding transcription factor activity"/>
    <property type="evidence" value="ECO:0007669"/>
    <property type="project" value="UniProtKB-UniRule"/>
</dbReference>
<reference evidence="19 20" key="1">
    <citation type="journal article" date="2016" name="Virology">
        <title>Identification of novel human papillomavirus lineages and sublineages in HIV/HPV-coinfected pregnant women by next-generation sequencing.</title>
        <authorList>
            <person name="Siqueira J.D."/>
            <person name="Alves B.M."/>
            <person name="Prellwitz I.M."/>
            <person name="Furtado C."/>
            <person name="Meyrelles A.R."/>
            <person name="Machado E.S."/>
            <person name="Seuanez H.N."/>
            <person name="Soares M.A."/>
            <person name="Soares E.A."/>
        </authorList>
    </citation>
    <scope>NUCLEOTIDE SEQUENCE [LARGE SCALE GENOMIC DNA]</scope>
    <source>
        <strain evidence="17">87A.67</strain>
        <strain evidence="18">87B.67</strain>
    </source>
</reference>
<dbReference type="InterPro" id="IPR033668">
    <property type="entry name" value="Reg_prot_E2"/>
</dbReference>
<dbReference type="SUPFAM" id="SSF51332">
    <property type="entry name" value="E2 regulatory, transactivation domain"/>
    <property type="match status" value="1"/>
</dbReference>
<dbReference type="InterPro" id="IPR000427">
    <property type="entry name" value="Papillomavirus_E2_C"/>
</dbReference>
<dbReference type="EMBL" id="KU298930">
    <property type="protein sequence ID" value="ALT54973.1"/>
    <property type="molecule type" value="Genomic_DNA"/>
</dbReference>
<comment type="PTM">
    <text evidence="14">Sumoylation plays a regulatory role in E2 transcriptional activity.</text>
</comment>
<keyword evidence="3 14" id="KW-0678">Repressor</keyword>
<keyword evidence="9 14" id="KW-0832">Ubl conjugation</keyword>
<dbReference type="EMBL" id="KU298929">
    <property type="protein sequence ID" value="ALT54965.1"/>
    <property type="molecule type" value="Genomic_DNA"/>
</dbReference>
<evidence type="ECO:0000256" key="11">
    <source>
        <dbReference type="ARBA" id="ARBA00023125"/>
    </source>
</evidence>